<feature type="transmembrane region" description="Helical" evidence="1">
    <location>
        <begin position="6"/>
        <end position="23"/>
    </location>
</feature>
<evidence type="ECO:0000313" key="3">
    <source>
        <dbReference type="Proteomes" id="UP000199477"/>
    </source>
</evidence>
<organism evidence="2 3">
    <name type="scientific">Dyella marensis</name>
    <dbReference type="NCBI Taxonomy" id="500610"/>
    <lineage>
        <taxon>Bacteria</taxon>
        <taxon>Pseudomonadati</taxon>
        <taxon>Pseudomonadota</taxon>
        <taxon>Gammaproteobacteria</taxon>
        <taxon>Lysobacterales</taxon>
        <taxon>Rhodanobacteraceae</taxon>
        <taxon>Dyella</taxon>
    </lineage>
</organism>
<dbReference type="STRING" id="500610.SAMN02799615_04084"/>
<feature type="transmembrane region" description="Helical" evidence="1">
    <location>
        <begin position="81"/>
        <end position="101"/>
    </location>
</feature>
<name>A0A1I2JIX9_9GAMM</name>
<keyword evidence="1" id="KW-0472">Membrane</keyword>
<dbReference type="RefSeq" id="WP_026635814.1">
    <property type="nucleotide sequence ID" value="NZ_FONH01000027.1"/>
</dbReference>
<dbReference type="Proteomes" id="UP000199477">
    <property type="component" value="Unassembled WGS sequence"/>
</dbReference>
<dbReference type="AlphaFoldDB" id="A0A1I2JIX9"/>
<evidence type="ECO:0000256" key="1">
    <source>
        <dbReference type="SAM" id="Phobius"/>
    </source>
</evidence>
<proteinExistence type="predicted"/>
<protein>
    <submittedName>
        <fullName evidence="2">Uncharacterized protein</fullName>
    </submittedName>
</protein>
<keyword evidence="1" id="KW-0812">Transmembrane</keyword>
<sequence>MRYLSILLLAPWLLILAWAYWAYPKSLPRTKGRRVFDVFALVVAAVAAGWAAIAGFEGAAVPAAGQFGPSSGAIWQQVLPALYGYGACVAVLLGALLFRAFTWGRKRSRS</sequence>
<keyword evidence="3" id="KW-1185">Reference proteome</keyword>
<accession>A0A1I2JIX9</accession>
<keyword evidence="1" id="KW-1133">Transmembrane helix</keyword>
<gene>
    <name evidence="2" type="ORF">SAMN02799615_04084</name>
</gene>
<reference evidence="3" key="1">
    <citation type="submission" date="2016-10" db="EMBL/GenBank/DDBJ databases">
        <authorList>
            <person name="Varghese N."/>
            <person name="Submissions S."/>
        </authorList>
    </citation>
    <scope>NUCLEOTIDE SEQUENCE [LARGE SCALE GENOMIC DNA]</scope>
    <source>
        <strain evidence="3">UNC178MFTsu3.1</strain>
    </source>
</reference>
<feature type="transmembrane region" description="Helical" evidence="1">
    <location>
        <begin position="35"/>
        <end position="61"/>
    </location>
</feature>
<evidence type="ECO:0000313" key="2">
    <source>
        <dbReference type="EMBL" id="SFF54825.1"/>
    </source>
</evidence>
<dbReference type="EMBL" id="FONH01000027">
    <property type="protein sequence ID" value="SFF54825.1"/>
    <property type="molecule type" value="Genomic_DNA"/>
</dbReference>